<proteinExistence type="predicted"/>
<evidence type="ECO:0000313" key="3">
    <source>
        <dbReference type="Proteomes" id="UP000604083"/>
    </source>
</evidence>
<feature type="chain" id="PRO_5037275454" description="Lipoprotein" evidence="1">
    <location>
        <begin position="23"/>
        <end position="559"/>
    </location>
</feature>
<comment type="caution">
    <text evidence="2">The sequence shown here is derived from an EMBL/GenBank/DDBJ whole genome shotgun (WGS) entry which is preliminary data.</text>
</comment>
<keyword evidence="3" id="KW-1185">Reference proteome</keyword>
<name>A0A934RP38_9BACT</name>
<keyword evidence="1" id="KW-0732">Signal</keyword>
<dbReference type="RefSeq" id="WP_200390323.1">
    <property type="nucleotide sequence ID" value="NZ_JAENIO010000004.1"/>
</dbReference>
<gene>
    <name evidence="2" type="ORF">JIN78_02340</name>
</gene>
<evidence type="ECO:0008006" key="4">
    <source>
        <dbReference type="Google" id="ProtNLM"/>
    </source>
</evidence>
<feature type="signal peptide" evidence="1">
    <location>
        <begin position="1"/>
        <end position="22"/>
    </location>
</feature>
<dbReference type="Proteomes" id="UP000604083">
    <property type="component" value="Unassembled WGS sequence"/>
</dbReference>
<dbReference type="AlphaFoldDB" id="A0A934RP38"/>
<accession>A0A934RP38</accession>
<sequence length="559" mass="63126">MKSHLSALLAAFATSLLSLPLAAEQAEALAAVRPAYHETLLQKLLRHEGVLPPSNEVYNVRAMFNRESVIPPQCYTKNHETFNACYVCHQAGIAGRENVMNDDDLQAEYSFSDVGMINHWQNLFEDRSARIAAMSDEEILAYINQDNYSELAERLRAADFQGWIPELKDLQKGTAAFDEFGFAKDGSQWVAFNYKPFPSTFWPTNGSTDDIMIRLGEKYRQTAAGEPSLAVYRANLALLEANIKGLSRITCLPVDEEEVGVDLDGDGTLGTAHEITVHDRWVGAAQDDFKDTFLYPAGTEFLHTVRYLGFADNGEITVSPRMKEVRYMKKWRGYGKPTYGRAYEEEGFEKEAGHLPGYQEVGAHGLDNKNGWSIAGFIEGYNGRLRALTHEENFSCMGCHNSIGSTIDKTFGFPRKVEGAKGWGYINLKNMPDVPTRGEEEGEFLTYLKRVGGGSEFRNNEEMTRRWFREDQPTVPDEKKLAAARDVYDLITPSRERALQLNKAYKTIVEDQDYIYGKDAILTPPENVFERIDNETATTLPVDKQYRWDILLDWSALAD</sequence>
<dbReference type="EMBL" id="JAENIO010000004">
    <property type="protein sequence ID" value="MBK1832888.1"/>
    <property type="molecule type" value="Genomic_DNA"/>
</dbReference>
<evidence type="ECO:0000313" key="2">
    <source>
        <dbReference type="EMBL" id="MBK1832888.1"/>
    </source>
</evidence>
<evidence type="ECO:0000256" key="1">
    <source>
        <dbReference type="SAM" id="SignalP"/>
    </source>
</evidence>
<protein>
    <recommendedName>
        <fullName evidence="4">Lipoprotein</fullName>
    </recommendedName>
</protein>
<organism evidence="2 3">
    <name type="scientific">Roseibacillus ishigakijimensis</name>
    <dbReference type="NCBI Taxonomy" id="454146"/>
    <lineage>
        <taxon>Bacteria</taxon>
        <taxon>Pseudomonadati</taxon>
        <taxon>Verrucomicrobiota</taxon>
        <taxon>Verrucomicrobiia</taxon>
        <taxon>Verrucomicrobiales</taxon>
        <taxon>Verrucomicrobiaceae</taxon>
        <taxon>Roseibacillus</taxon>
    </lineage>
</organism>
<reference evidence="2" key="1">
    <citation type="submission" date="2021-01" db="EMBL/GenBank/DDBJ databases">
        <title>Modified the classification status of verrucomicrobia.</title>
        <authorList>
            <person name="Feng X."/>
        </authorList>
    </citation>
    <scope>NUCLEOTIDE SEQUENCE</scope>
    <source>
        <strain evidence="2">KCTC 12986</strain>
    </source>
</reference>